<dbReference type="EMBL" id="CTEF01000002">
    <property type="protein sequence ID" value="CQD17059.1"/>
    <property type="molecule type" value="Genomic_DNA"/>
</dbReference>
<evidence type="ECO:0000313" key="3">
    <source>
        <dbReference type="Proteomes" id="UP000182227"/>
    </source>
</evidence>
<evidence type="ECO:0000313" key="2">
    <source>
        <dbReference type="EMBL" id="CQD17059.1"/>
    </source>
</evidence>
<dbReference type="GO" id="GO:0046872">
    <property type="term" value="F:metal ion binding"/>
    <property type="evidence" value="ECO:0007669"/>
    <property type="project" value="InterPro"/>
</dbReference>
<proteinExistence type="predicted"/>
<dbReference type="InterPro" id="IPR034660">
    <property type="entry name" value="DinB/YfiT-like"/>
</dbReference>
<evidence type="ECO:0000259" key="1">
    <source>
        <dbReference type="Pfam" id="PF11716"/>
    </source>
</evidence>
<dbReference type="Proteomes" id="UP000182227">
    <property type="component" value="Unassembled WGS sequence"/>
</dbReference>
<organism evidence="2 3">
    <name type="scientific">Mycolicibacterium conceptionense</name>
    <dbReference type="NCBI Taxonomy" id="451644"/>
    <lineage>
        <taxon>Bacteria</taxon>
        <taxon>Bacillati</taxon>
        <taxon>Actinomycetota</taxon>
        <taxon>Actinomycetes</taxon>
        <taxon>Mycobacteriales</taxon>
        <taxon>Mycobacteriaceae</taxon>
        <taxon>Mycolicibacterium</taxon>
    </lineage>
</organism>
<dbReference type="Pfam" id="PF11716">
    <property type="entry name" value="MDMPI_N"/>
    <property type="match status" value="1"/>
</dbReference>
<sequence length="211" mass="21963">MGQDRHVMTAGRDVFASAAHAFARLVQVLPADSLDGPGLGEWDLRALVGHTSRSLVTVSTYLQSPASTADLAGPVEYYAAMRGYMSDAGAEAIVERGRQAGRDLGSDPAAAVDALASRALDDIDDAGDPLITVIGGYGIRLSGYLPTRVFELAVHSLDIARAAGLSADLPKEVLEAAGVLATQIAVELGQGETLLMALTGRTELPRTFSVT</sequence>
<protein>
    <recommendedName>
        <fullName evidence="1">Mycothiol-dependent maleylpyruvate isomerase metal-binding domain-containing protein</fullName>
    </recommendedName>
</protein>
<dbReference type="InterPro" id="IPR024344">
    <property type="entry name" value="MDMPI_metal-binding"/>
</dbReference>
<name>A0A0U1DI68_9MYCO</name>
<dbReference type="Gene3D" id="1.20.120.450">
    <property type="entry name" value="dinb family like domain"/>
    <property type="match status" value="1"/>
</dbReference>
<dbReference type="SUPFAM" id="SSF109854">
    <property type="entry name" value="DinB/YfiT-like putative metalloenzymes"/>
    <property type="match status" value="1"/>
</dbReference>
<gene>
    <name evidence="2" type="ORF">BN970_03685</name>
</gene>
<feature type="domain" description="Mycothiol-dependent maleylpyruvate isomerase metal-binding" evidence="1">
    <location>
        <begin position="16"/>
        <end position="160"/>
    </location>
</feature>
<accession>A0A0U1DI68</accession>
<reference evidence="2 3" key="1">
    <citation type="submission" date="2015-03" db="EMBL/GenBank/DDBJ databases">
        <authorList>
            <person name="Murphy D."/>
        </authorList>
    </citation>
    <scope>NUCLEOTIDE SEQUENCE [LARGE SCALE GENOMIC DNA]</scope>
    <source>
        <strain evidence="2 3">D16</strain>
    </source>
</reference>
<dbReference type="AlphaFoldDB" id="A0A0U1DI68"/>